<keyword evidence="3" id="KW-1185">Reference proteome</keyword>
<gene>
    <name evidence="2" type="primary">HEATR1</name>
    <name evidence="2" type="ORF">T03_2453</name>
</gene>
<dbReference type="InterPro" id="IPR040191">
    <property type="entry name" value="UTP10"/>
</dbReference>
<reference evidence="2 3" key="1">
    <citation type="submission" date="2015-01" db="EMBL/GenBank/DDBJ databases">
        <title>Evolution of Trichinella species and genotypes.</title>
        <authorList>
            <person name="Korhonen P.K."/>
            <person name="Edoardo P."/>
            <person name="Giuseppe L.R."/>
            <person name="Gasser R.B."/>
        </authorList>
    </citation>
    <scope>NUCLEOTIDE SEQUENCE [LARGE SCALE GENOMIC DNA]</scope>
    <source>
        <strain evidence="2">ISS120</strain>
    </source>
</reference>
<keyword evidence="1" id="KW-0698">rRNA processing</keyword>
<keyword evidence="1" id="KW-0539">Nucleus</keyword>
<dbReference type="Gene3D" id="1.25.10.10">
    <property type="entry name" value="Leucine-rich Repeat Variant"/>
    <property type="match status" value="1"/>
</dbReference>
<dbReference type="GO" id="GO:0045943">
    <property type="term" value="P:positive regulation of transcription by RNA polymerase I"/>
    <property type="evidence" value="ECO:0007669"/>
    <property type="project" value="TreeGrafter"/>
</dbReference>
<dbReference type="GO" id="GO:0000462">
    <property type="term" value="P:maturation of SSU-rRNA from tricistronic rRNA transcript (SSU-rRNA, 5.8S rRNA, LSU-rRNA)"/>
    <property type="evidence" value="ECO:0007669"/>
    <property type="project" value="TreeGrafter"/>
</dbReference>
<comment type="subcellular location">
    <subcellularLocation>
        <location evidence="1">Nucleus</location>
        <location evidence="1">Nucleolus</location>
    </subcellularLocation>
</comment>
<sequence length="1978" mass="228017">MRELLLEYGHQDIAQGLAAQLVDNANRQWNSSVAAERPCCPSADLSFRRLPLSFSLFDVHLLARHNDDFLMAVDPQYSCLDHALRTLTRECVMLMTSAPFRPEHILLLLTGLELKMTSLSNQLKRLAVPESQIYKQKKRLVSLLFDSSDAAEIDREKIFAIGSDGFVQLKAIDKSFAEFEMHLFDESILDLERALLTKDANEKLDETIEAFLILLTPYLLLGAAQKCLEWLIRRFRIYEYNVPAVLRCALHYHESNTFVRLLQTLAIPKDDPLWNWLIPTQLTGQSIAKSDLCKECIKNPNLLIFLCDTVPILLKLARKYKWNLASFTIVYNFYASLIGSVIYFNNHLTDEFLNQLYPYIIDGLKAARIISKKEEQLKFIEHLAEWNKQTDISNFFDVFFKSLFLATIEDIVEKKASELVCIGFIEKCLSKIDLQVTNSMETINVIAQYYISNFDNNDEKFQRFSTAFHRSITILSSYSTSKQLIESVFHTKPVVRELALGKMINLLEQNETSESMVQELEIPILEKFQDESSKVVKFLLRKCDVSLFLNSALNDVETDSSCAMFLTFLLCHMVGQAKHKNLDETVQILIKLLENMNMFSEIDFEHFLCEVPMQNRTLELDLAKFKHYGLKSVEMMWLVGIQLMDVKWDKSYMSGMLWWQDDDVAKFNAQLLVTLCKYAMLARVDLDEVENGNRKQISNRIILPLLDKFVAEPAEICKLLIFIIDDETLEPLFINLCLQLEELLKNLDGDELQIIASHNSVVIPMLFVGMSADGLLQRQLICNTLKRLHQALTLKNRSHAYYYQFLDCINSDLHACILDSQYIQVSLAAFVDKELSDAVRRVRLKLLLNIVDILCKSAHHPPPTVVHKITTAMLMINEESLFQALGSLFNHLLCDAQQQQSSLAEQNLKMELYVNSLCKIYRRETAVFLKSNTETFRALIHALRDERFTSIVASQITKSFFTKIDSNLRTILLDEMFALCSLKDDSASSSAIKIALLKLPISESYMLKRLEKCVELFFKNEHVVPVKRGRMESEYPTEISDQLLWERILMLMEVIFDNKNIPKRPPLARPLFQLLHSLVHENCAQLQDGITQCLHLLRTIFDNSYKMKTDVNISDLDVETLVNCLRNFDLSGCHTSALLLLKSIAAFLKEKVIIRMIPVFSFVGSNLKRCDDYSSFQLMSSVIETIIPTIIKESPKDVVELENIILSIFRDFASSALFISPHRRVPILRNLVVITENAMRNHVANFTSGYLWLLIALLLEFYVRRWPSMKILKERKHLTVSLNQLCQCLFAEFNPDVQLNCSLNLVSCFLAFTTSPDQITDGASLKDSLEKHSHLYEKVFDLRANSSKQLLHFKHELIEAVYNMFESTDLHEKLENLKKKEMDQLTDVFESLTAKFVTVLNSSDNFDLSTEFYNKYLKMINYRVRRCLKRISTLMPLSNSIEMIAKLLQREDIFVKVQSLEMLSEKMQELPDAPTSQKIEELEMLFKSLNNMVNFEKNDKTSVKLTCASLSALRQMFAKVHSSAEFSHIMDKLLKALNCWTELDKELLIVVVSCLGDLVLAMGNQSIPYINLFMPKIMEILGSDRMSVKKFSIGLINSLTNITTSVLPFMAQHLPQLLKKICTSFPVDESGNEDLNFVKIRAALCCLEDRFKELNGRVLLPAIFEVLNDVDEEKCFWFIFSLLEKWIKTSTVQMINSNKFLLEKMFLIGLEKWHCDSDDKFWIAHNFDDETVMQSLVSYSLKQTEADLNNLIKNIIDKATCENANEQLLLNVYRYGIALSMKLQDMFALFADWFLKPATELLDKLNANKVAHLPFVNEERADLMLRILITCISKACRPNRELQANYHSDGKLQFIAQSLVDQFDNIGLINYELRVEKCLIKCIIDVAQTINDETYWKKLHYNILLKTRHADKRVRHSVLVLLEKWYEMLNEQASGLIAESVPFLSELMEDESEEVEMQCKQLASVCEKIIGEPLQKYF</sequence>
<comment type="function">
    <text evidence="1">Involved in nucleolar processing of pre-18S ribosomal RNA.</text>
</comment>
<dbReference type="SUPFAM" id="SSF48371">
    <property type="entry name" value="ARM repeat"/>
    <property type="match status" value="1"/>
</dbReference>
<dbReference type="GO" id="GO:0032040">
    <property type="term" value="C:small-subunit processome"/>
    <property type="evidence" value="ECO:0007669"/>
    <property type="project" value="TreeGrafter"/>
</dbReference>
<evidence type="ECO:0000313" key="2">
    <source>
        <dbReference type="EMBL" id="KRY51614.1"/>
    </source>
</evidence>
<dbReference type="PANTHER" id="PTHR13457">
    <property type="entry name" value="BAP28"/>
    <property type="match status" value="1"/>
</dbReference>
<name>A0A0V1CR69_TRIBR</name>
<dbReference type="EMBL" id="JYDI01000121">
    <property type="protein sequence ID" value="KRY51614.1"/>
    <property type="molecule type" value="Genomic_DNA"/>
</dbReference>
<organism evidence="2 3">
    <name type="scientific">Trichinella britovi</name>
    <name type="common">Parasitic roundworm</name>
    <dbReference type="NCBI Taxonomy" id="45882"/>
    <lineage>
        <taxon>Eukaryota</taxon>
        <taxon>Metazoa</taxon>
        <taxon>Ecdysozoa</taxon>
        <taxon>Nematoda</taxon>
        <taxon>Enoplea</taxon>
        <taxon>Dorylaimia</taxon>
        <taxon>Trichinellida</taxon>
        <taxon>Trichinellidae</taxon>
        <taxon>Trichinella</taxon>
    </lineage>
</organism>
<keyword evidence="1" id="KW-0690">Ribosome biogenesis</keyword>
<accession>A0A0V1CR69</accession>
<dbReference type="Proteomes" id="UP000054653">
    <property type="component" value="Unassembled WGS sequence"/>
</dbReference>
<comment type="similarity">
    <text evidence="1">Belongs to the HEATR1/UTP10 family.</text>
</comment>
<dbReference type="GO" id="GO:0030686">
    <property type="term" value="C:90S preribosome"/>
    <property type="evidence" value="ECO:0007669"/>
    <property type="project" value="TreeGrafter"/>
</dbReference>
<dbReference type="GO" id="GO:0030515">
    <property type="term" value="F:snoRNA binding"/>
    <property type="evidence" value="ECO:0007669"/>
    <property type="project" value="TreeGrafter"/>
</dbReference>
<evidence type="ECO:0000313" key="3">
    <source>
        <dbReference type="Proteomes" id="UP000054653"/>
    </source>
</evidence>
<dbReference type="PANTHER" id="PTHR13457:SF1">
    <property type="entry name" value="HEAT REPEAT-CONTAINING PROTEIN 1"/>
    <property type="match status" value="1"/>
</dbReference>
<keyword evidence="1" id="KW-0687">Ribonucleoprotein</keyword>
<evidence type="ECO:0000256" key="1">
    <source>
        <dbReference type="RuleBase" id="RU367065"/>
    </source>
</evidence>
<proteinExistence type="inferred from homology"/>
<dbReference type="InterPro" id="IPR011989">
    <property type="entry name" value="ARM-like"/>
</dbReference>
<dbReference type="GO" id="GO:0034455">
    <property type="term" value="C:t-UTP complex"/>
    <property type="evidence" value="ECO:0007669"/>
    <property type="project" value="TreeGrafter"/>
</dbReference>
<dbReference type="InterPro" id="IPR016024">
    <property type="entry name" value="ARM-type_fold"/>
</dbReference>
<comment type="caution">
    <text evidence="2">The sequence shown here is derived from an EMBL/GenBank/DDBJ whole genome shotgun (WGS) entry which is preliminary data.</text>
</comment>
<protein>
    <recommendedName>
        <fullName evidence="1">HEAT repeat-containing protein 1</fullName>
    </recommendedName>
</protein>